<dbReference type="SUPFAM" id="SSF56672">
    <property type="entry name" value="DNA/RNA polymerases"/>
    <property type="match status" value="1"/>
</dbReference>
<dbReference type="PROSITE" id="PS50879">
    <property type="entry name" value="RNASE_H_1"/>
    <property type="match status" value="1"/>
</dbReference>
<dbReference type="Gene3D" id="3.10.10.10">
    <property type="entry name" value="HIV Type 1 Reverse Transcriptase, subunit A, domain 1"/>
    <property type="match status" value="1"/>
</dbReference>
<comment type="caution">
    <text evidence="2">The sequence shown here is derived from an EMBL/GenBank/DDBJ whole genome shotgun (WGS) entry which is preliminary data.</text>
</comment>
<proteinExistence type="predicted"/>
<dbReference type="EMBL" id="JARYMX010000004">
    <property type="protein sequence ID" value="KAJ9552504.1"/>
    <property type="molecule type" value="Genomic_DNA"/>
</dbReference>
<evidence type="ECO:0000313" key="2">
    <source>
        <dbReference type="EMBL" id="KAJ9552504.1"/>
    </source>
</evidence>
<dbReference type="InterPro" id="IPR000477">
    <property type="entry name" value="RT_dom"/>
</dbReference>
<organism evidence="2 3">
    <name type="scientific">Centaurea solstitialis</name>
    <name type="common">yellow star-thistle</name>
    <dbReference type="NCBI Taxonomy" id="347529"/>
    <lineage>
        <taxon>Eukaryota</taxon>
        <taxon>Viridiplantae</taxon>
        <taxon>Streptophyta</taxon>
        <taxon>Embryophyta</taxon>
        <taxon>Tracheophyta</taxon>
        <taxon>Spermatophyta</taxon>
        <taxon>Magnoliopsida</taxon>
        <taxon>eudicotyledons</taxon>
        <taxon>Gunneridae</taxon>
        <taxon>Pentapetalae</taxon>
        <taxon>asterids</taxon>
        <taxon>campanulids</taxon>
        <taxon>Asterales</taxon>
        <taxon>Asteraceae</taxon>
        <taxon>Carduoideae</taxon>
        <taxon>Cardueae</taxon>
        <taxon>Centaureinae</taxon>
        <taxon>Centaurea</taxon>
    </lineage>
</organism>
<dbReference type="Pfam" id="PF13456">
    <property type="entry name" value="RVT_3"/>
    <property type="match status" value="1"/>
</dbReference>
<dbReference type="AlphaFoldDB" id="A0AA38T2T7"/>
<feature type="domain" description="RNase H type-1" evidence="1">
    <location>
        <begin position="523"/>
        <end position="648"/>
    </location>
</feature>
<dbReference type="GO" id="GO:0003676">
    <property type="term" value="F:nucleic acid binding"/>
    <property type="evidence" value="ECO:0007669"/>
    <property type="project" value="InterPro"/>
</dbReference>
<accession>A0AA38T2T7</accession>
<evidence type="ECO:0000313" key="3">
    <source>
        <dbReference type="Proteomes" id="UP001172457"/>
    </source>
</evidence>
<dbReference type="InterPro" id="IPR041577">
    <property type="entry name" value="RT_RNaseH_2"/>
</dbReference>
<dbReference type="InterPro" id="IPR036397">
    <property type="entry name" value="RNaseH_sf"/>
</dbReference>
<dbReference type="InterPro" id="IPR002156">
    <property type="entry name" value="RNaseH_domain"/>
</dbReference>
<dbReference type="Gene3D" id="3.30.70.270">
    <property type="match status" value="2"/>
</dbReference>
<protein>
    <recommendedName>
        <fullName evidence="1">RNase H type-1 domain-containing protein</fullName>
    </recommendedName>
</protein>
<dbReference type="PANTHER" id="PTHR48475:SF2">
    <property type="entry name" value="RIBONUCLEASE H"/>
    <property type="match status" value="1"/>
</dbReference>
<dbReference type="Gene3D" id="3.30.420.10">
    <property type="entry name" value="Ribonuclease H-like superfamily/Ribonuclease H"/>
    <property type="match status" value="1"/>
</dbReference>
<gene>
    <name evidence="2" type="ORF">OSB04_016549</name>
</gene>
<dbReference type="GO" id="GO:0004523">
    <property type="term" value="F:RNA-DNA hybrid ribonuclease activity"/>
    <property type="evidence" value="ECO:0007669"/>
    <property type="project" value="InterPro"/>
</dbReference>
<dbReference type="SUPFAM" id="SSF53098">
    <property type="entry name" value="Ribonuclease H-like"/>
    <property type="match status" value="1"/>
</dbReference>
<dbReference type="CDD" id="cd01647">
    <property type="entry name" value="RT_LTR"/>
    <property type="match status" value="1"/>
</dbReference>
<dbReference type="InterPro" id="IPR012337">
    <property type="entry name" value="RNaseH-like_sf"/>
</dbReference>
<dbReference type="Proteomes" id="UP001172457">
    <property type="component" value="Chromosome 4"/>
</dbReference>
<dbReference type="InterPro" id="IPR043128">
    <property type="entry name" value="Rev_trsase/Diguanyl_cyclase"/>
</dbReference>
<evidence type="ECO:0000259" key="1">
    <source>
        <dbReference type="PROSITE" id="PS50879"/>
    </source>
</evidence>
<dbReference type="PANTHER" id="PTHR48475">
    <property type="entry name" value="RIBONUCLEASE H"/>
    <property type="match status" value="1"/>
</dbReference>
<reference evidence="2" key="1">
    <citation type="submission" date="2023-03" db="EMBL/GenBank/DDBJ databases">
        <title>Chromosome-scale reference genome and RAD-based genetic map of yellow starthistle (Centaurea solstitialis) reveal putative structural variation and QTLs associated with invader traits.</title>
        <authorList>
            <person name="Reatini B."/>
            <person name="Cang F.A."/>
            <person name="Jiang Q."/>
            <person name="Mckibben M.T.W."/>
            <person name="Barker M.S."/>
            <person name="Rieseberg L.H."/>
            <person name="Dlugosch K.M."/>
        </authorList>
    </citation>
    <scope>NUCLEOTIDE SEQUENCE</scope>
    <source>
        <strain evidence="2">CAN-66</strain>
        <tissue evidence="2">Leaf</tissue>
    </source>
</reference>
<sequence>MLQDHIEDESQDRNQLCDDLQLEEIVLDPEHLDRKEHSDCFAWSHEDMVGIDPNVISHKLNVDPSFKPIKQKHRKFAPKRNKVINDEVDNLLKTGKIREVKYPDWLANVVVVQKKNGKWRVCIDFTDLNKACPKDPFPLPHIDAMLDATTGHELLTFMDAYSGYNQILMHTNDQEKTAFMIDKGIYCYKVMQFGLKNVGSTYQRLVNMMFKEHLGRMMEVYIDDMLVKLVLGLSSDTTRNRSKPGTSESHHRIAITKECQRRRVAALNRFISRSSNKCHLFYNVLRKNQGFLWTNEHEKASQDLKQYMVSPPLLTKPVTGESLQLYLVVSNNATSAVLDQQQRPIYYVSKSFLDAETRYTSMEKLLLGLVTASCWSSIDGQYDRLYCRRGGVEYNQHSFFHLIQFTTPMEPLCETEVDCLRIVDAWEGSGRHCDLSLLNVILRKTGSTHHIIVVTNYPLKTVLRNPELTGRLAKWSIYLSGFDIEFKHKTAIKSQALADFVAEFSPGLEPTTCDEVHNVTIQDNKPWLLYVDGSSNVRGSGLGVVLKSSQGEIWCTPYDVTNNEAEYEAMIAGMDIAHKLGAKHLHVRSDSLLVVNQVNGDFQEKDSKMTTYIKIVKDRVARFDYFSIEQIPRDINTQADALANLGFAFNDPSMESIPILHLTTPTIEMKEEVHMNEEVYNWLFG</sequence>
<dbReference type="Pfam" id="PF00078">
    <property type="entry name" value="RVT_1"/>
    <property type="match status" value="1"/>
</dbReference>
<dbReference type="CDD" id="cd09279">
    <property type="entry name" value="RNase_HI_like"/>
    <property type="match status" value="1"/>
</dbReference>
<keyword evidence="3" id="KW-1185">Reference proteome</keyword>
<dbReference type="Pfam" id="PF17919">
    <property type="entry name" value="RT_RNaseH_2"/>
    <property type="match status" value="1"/>
</dbReference>
<dbReference type="InterPro" id="IPR043502">
    <property type="entry name" value="DNA/RNA_pol_sf"/>
</dbReference>
<name>A0AA38T2T7_9ASTR</name>